<reference evidence="1" key="1">
    <citation type="journal article" date="2023" name="IScience">
        <title>Live-bearing cockroach genome reveals convergent evolutionary mechanisms linked to viviparity in insects and beyond.</title>
        <authorList>
            <person name="Fouks B."/>
            <person name="Harrison M.C."/>
            <person name="Mikhailova A.A."/>
            <person name="Marchal E."/>
            <person name="English S."/>
            <person name="Carruthers M."/>
            <person name="Jennings E.C."/>
            <person name="Chiamaka E.L."/>
            <person name="Frigard R.A."/>
            <person name="Pippel M."/>
            <person name="Attardo G.M."/>
            <person name="Benoit J.B."/>
            <person name="Bornberg-Bauer E."/>
            <person name="Tobe S.S."/>
        </authorList>
    </citation>
    <scope>NUCLEOTIDE SEQUENCE</scope>
    <source>
        <strain evidence="1">Stay&amp;Tobe</strain>
    </source>
</reference>
<accession>A0AAD7ZXN9</accession>
<dbReference type="AlphaFoldDB" id="A0AAD7ZXN9"/>
<evidence type="ECO:0000313" key="2">
    <source>
        <dbReference type="Proteomes" id="UP001233999"/>
    </source>
</evidence>
<dbReference type="Proteomes" id="UP001233999">
    <property type="component" value="Unassembled WGS sequence"/>
</dbReference>
<keyword evidence="2" id="KW-1185">Reference proteome</keyword>
<protein>
    <submittedName>
        <fullName evidence="1">Uncharacterized protein</fullName>
    </submittedName>
</protein>
<dbReference type="EMBL" id="JASPKZ010005300">
    <property type="protein sequence ID" value="KAJ9588860.1"/>
    <property type="molecule type" value="Genomic_DNA"/>
</dbReference>
<name>A0AAD7ZXN9_DIPPU</name>
<evidence type="ECO:0000313" key="1">
    <source>
        <dbReference type="EMBL" id="KAJ9588860.1"/>
    </source>
</evidence>
<gene>
    <name evidence="1" type="ORF">L9F63_017847</name>
</gene>
<reference evidence="1" key="2">
    <citation type="submission" date="2023-05" db="EMBL/GenBank/DDBJ databases">
        <authorList>
            <person name="Fouks B."/>
        </authorList>
    </citation>
    <scope>NUCLEOTIDE SEQUENCE</scope>
    <source>
        <strain evidence="1">Stay&amp;Tobe</strain>
        <tissue evidence="1">Testes</tissue>
    </source>
</reference>
<sequence length="140" mass="15468">PVSKCSLRVKRHLAPPIQIYVSSPSQNLGERGKRNCYHFRVTYFPPPSILETTRQLQGRVISVDDAWESRKSVVDTDAMHPDGGLIYQAPPAIFIREAVSLPMAATLRICSLHIATPAITSSSRIKKSPITKVLHAALLL</sequence>
<proteinExistence type="predicted"/>
<organism evidence="1 2">
    <name type="scientific">Diploptera punctata</name>
    <name type="common">Pacific beetle cockroach</name>
    <dbReference type="NCBI Taxonomy" id="6984"/>
    <lineage>
        <taxon>Eukaryota</taxon>
        <taxon>Metazoa</taxon>
        <taxon>Ecdysozoa</taxon>
        <taxon>Arthropoda</taxon>
        <taxon>Hexapoda</taxon>
        <taxon>Insecta</taxon>
        <taxon>Pterygota</taxon>
        <taxon>Neoptera</taxon>
        <taxon>Polyneoptera</taxon>
        <taxon>Dictyoptera</taxon>
        <taxon>Blattodea</taxon>
        <taxon>Blaberoidea</taxon>
        <taxon>Blaberidae</taxon>
        <taxon>Diplopterinae</taxon>
        <taxon>Diploptera</taxon>
    </lineage>
</organism>
<comment type="caution">
    <text evidence="1">The sequence shown here is derived from an EMBL/GenBank/DDBJ whole genome shotgun (WGS) entry which is preliminary data.</text>
</comment>
<feature type="non-terminal residue" evidence="1">
    <location>
        <position position="1"/>
    </location>
</feature>
<feature type="non-terminal residue" evidence="1">
    <location>
        <position position="140"/>
    </location>
</feature>